<dbReference type="GO" id="GO:0016887">
    <property type="term" value="F:ATP hydrolysis activity"/>
    <property type="evidence" value="ECO:0007669"/>
    <property type="project" value="InterPro"/>
</dbReference>
<evidence type="ECO:0000259" key="10">
    <source>
        <dbReference type="PROSITE" id="PS50893"/>
    </source>
</evidence>
<evidence type="ECO:0000256" key="1">
    <source>
        <dbReference type="ARBA" id="ARBA00004202"/>
    </source>
</evidence>
<keyword evidence="2" id="KW-0813">Transport</keyword>
<keyword evidence="3" id="KW-1003">Cell membrane</keyword>
<keyword evidence="8" id="KW-0046">Antibiotic resistance</keyword>
<dbReference type="AlphaFoldDB" id="A0A939LPM9"/>
<evidence type="ECO:0000256" key="2">
    <source>
        <dbReference type="ARBA" id="ARBA00022448"/>
    </source>
</evidence>
<dbReference type="PROSITE" id="PS50893">
    <property type="entry name" value="ABC_TRANSPORTER_2"/>
    <property type="match status" value="1"/>
</dbReference>
<dbReference type="InterPro" id="IPR027417">
    <property type="entry name" value="P-loop_NTPase"/>
</dbReference>
<dbReference type="SUPFAM" id="SSF52540">
    <property type="entry name" value="P-loop containing nucleoside triphosphate hydrolases"/>
    <property type="match status" value="1"/>
</dbReference>
<accession>A0A939LPM9</accession>
<keyword evidence="5 11" id="KW-0067">ATP-binding</keyword>
<comment type="subcellular location">
    <subcellularLocation>
        <location evidence="1">Cell membrane</location>
        <topology evidence="1">Peripheral membrane protein</topology>
    </subcellularLocation>
</comment>
<dbReference type="PANTHER" id="PTHR42711:SF16">
    <property type="entry name" value="ABC TRANSPORTER ATP-BINDING PROTEIN"/>
    <property type="match status" value="1"/>
</dbReference>
<keyword evidence="6" id="KW-1278">Translocase</keyword>
<dbReference type="Gene3D" id="3.40.50.300">
    <property type="entry name" value="P-loop containing nucleotide triphosphate hydrolases"/>
    <property type="match status" value="1"/>
</dbReference>
<sequence length="426" mass="45205">MPGRGLVRVPSGDRGLLGCHAHVPPPDSRDRRRPHRGRWSPPVAVHPVSTSPDGTGAADIGNILVAELLPRNVGRPHHRRARPGRAPDPPNPSEHLDSALVPATTPASTGEPAVRVDGLTKRYRRVEAVRGLDLVAPRGRITALLGPNGAGKTTTVECCEGLRRPDTGTVRVLGLDPVRDAPALRPRVGVMLQDGGLPSTVPALEALRHVSRMYARPRDVSELAERLGLGSFARTPVRRLSGGQRQRLALATAVVGRPTVVFLDEPSAGLDPQARLAVWQLVRDLRADGVSVVVTTHQMAEAEALADHVVVVDHGQAIASGTVDSLVGGDGSMHVSVQPLAPHRAEPADAELARHLTDALGRSGHEHSVTTSSLAGTLEVHGPPGPELVHAVTGWARDQELLITSLTTGRRTLEDVFLDLTGRSLR</sequence>
<keyword evidence="4" id="KW-0547">Nucleotide-binding</keyword>
<dbReference type="InterPro" id="IPR050763">
    <property type="entry name" value="ABC_transporter_ATP-binding"/>
</dbReference>
<evidence type="ECO:0000313" key="11">
    <source>
        <dbReference type="EMBL" id="MBO1750195.1"/>
    </source>
</evidence>
<keyword evidence="7" id="KW-0472">Membrane</keyword>
<dbReference type="GO" id="GO:0046677">
    <property type="term" value="P:response to antibiotic"/>
    <property type="evidence" value="ECO:0007669"/>
    <property type="project" value="UniProtKB-KW"/>
</dbReference>
<dbReference type="PROSITE" id="PS00211">
    <property type="entry name" value="ABC_TRANSPORTER_1"/>
    <property type="match status" value="1"/>
</dbReference>
<dbReference type="Pfam" id="PF00005">
    <property type="entry name" value="ABC_tran"/>
    <property type="match status" value="1"/>
</dbReference>
<dbReference type="InterPro" id="IPR017871">
    <property type="entry name" value="ABC_transporter-like_CS"/>
</dbReference>
<evidence type="ECO:0000256" key="4">
    <source>
        <dbReference type="ARBA" id="ARBA00022741"/>
    </source>
</evidence>
<proteinExistence type="predicted"/>
<dbReference type="SMART" id="SM00382">
    <property type="entry name" value="AAA"/>
    <property type="match status" value="1"/>
</dbReference>
<dbReference type="FunFam" id="3.40.50.300:FF:000589">
    <property type="entry name" value="ABC transporter, ATP-binding subunit"/>
    <property type="match status" value="1"/>
</dbReference>
<dbReference type="PANTHER" id="PTHR42711">
    <property type="entry name" value="ABC TRANSPORTER ATP-BINDING PROTEIN"/>
    <property type="match status" value="1"/>
</dbReference>
<evidence type="ECO:0000256" key="7">
    <source>
        <dbReference type="ARBA" id="ARBA00023136"/>
    </source>
</evidence>
<evidence type="ECO:0000313" key="12">
    <source>
        <dbReference type="Proteomes" id="UP000664209"/>
    </source>
</evidence>
<feature type="region of interest" description="Disordered" evidence="9">
    <location>
        <begin position="1"/>
        <end position="58"/>
    </location>
</feature>
<evidence type="ECO:0000256" key="8">
    <source>
        <dbReference type="ARBA" id="ARBA00023251"/>
    </source>
</evidence>
<evidence type="ECO:0000256" key="6">
    <source>
        <dbReference type="ARBA" id="ARBA00022967"/>
    </source>
</evidence>
<keyword evidence="12" id="KW-1185">Reference proteome</keyword>
<protein>
    <submittedName>
        <fullName evidence="11">ABC transporter ATP-binding protein</fullName>
    </submittedName>
</protein>
<feature type="domain" description="ABC transporter" evidence="10">
    <location>
        <begin position="114"/>
        <end position="339"/>
    </location>
</feature>
<feature type="compositionally biased region" description="Basic residues" evidence="9">
    <location>
        <begin position="74"/>
        <end position="83"/>
    </location>
</feature>
<comment type="caution">
    <text evidence="11">The sequence shown here is derived from an EMBL/GenBank/DDBJ whole genome shotgun (WGS) entry which is preliminary data.</text>
</comment>
<feature type="region of interest" description="Disordered" evidence="9">
    <location>
        <begin position="71"/>
        <end position="112"/>
    </location>
</feature>
<gene>
    <name evidence="11" type="ORF">J4G33_00085</name>
</gene>
<dbReference type="EMBL" id="JAGEMK010000001">
    <property type="protein sequence ID" value="MBO1750195.1"/>
    <property type="molecule type" value="Genomic_DNA"/>
</dbReference>
<dbReference type="GO" id="GO:0005524">
    <property type="term" value="F:ATP binding"/>
    <property type="evidence" value="ECO:0007669"/>
    <property type="project" value="UniProtKB-KW"/>
</dbReference>
<organism evidence="11 12">
    <name type="scientific">Actinotalea soli</name>
    <dbReference type="NCBI Taxonomy" id="2819234"/>
    <lineage>
        <taxon>Bacteria</taxon>
        <taxon>Bacillati</taxon>
        <taxon>Actinomycetota</taxon>
        <taxon>Actinomycetes</taxon>
        <taxon>Micrococcales</taxon>
        <taxon>Cellulomonadaceae</taxon>
        <taxon>Actinotalea</taxon>
    </lineage>
</organism>
<evidence type="ECO:0000256" key="5">
    <source>
        <dbReference type="ARBA" id="ARBA00022840"/>
    </source>
</evidence>
<dbReference type="GO" id="GO:0005886">
    <property type="term" value="C:plasma membrane"/>
    <property type="evidence" value="ECO:0007669"/>
    <property type="project" value="UniProtKB-SubCell"/>
</dbReference>
<dbReference type="CDD" id="cd03230">
    <property type="entry name" value="ABC_DR_subfamily_A"/>
    <property type="match status" value="1"/>
</dbReference>
<reference evidence="11" key="1">
    <citation type="submission" date="2021-03" db="EMBL/GenBank/DDBJ databases">
        <title>Actinotalea soli sp. nov., isolated from soil.</title>
        <authorList>
            <person name="Ping W."/>
            <person name="Zhang J."/>
        </authorList>
    </citation>
    <scope>NUCLEOTIDE SEQUENCE</scope>
    <source>
        <strain evidence="11">BY-33</strain>
    </source>
</reference>
<name>A0A939LPM9_9CELL</name>
<evidence type="ECO:0000256" key="3">
    <source>
        <dbReference type="ARBA" id="ARBA00022475"/>
    </source>
</evidence>
<dbReference type="InterPro" id="IPR003439">
    <property type="entry name" value="ABC_transporter-like_ATP-bd"/>
</dbReference>
<dbReference type="Proteomes" id="UP000664209">
    <property type="component" value="Unassembled WGS sequence"/>
</dbReference>
<dbReference type="InterPro" id="IPR003593">
    <property type="entry name" value="AAA+_ATPase"/>
</dbReference>
<evidence type="ECO:0000256" key="9">
    <source>
        <dbReference type="SAM" id="MobiDB-lite"/>
    </source>
</evidence>